<dbReference type="GO" id="GO:0005737">
    <property type="term" value="C:cytoplasm"/>
    <property type="evidence" value="ECO:0007669"/>
    <property type="project" value="UniProtKB-SubCell"/>
</dbReference>
<evidence type="ECO:0000259" key="13">
    <source>
        <dbReference type="PROSITE" id="PS50102"/>
    </source>
</evidence>
<protein>
    <recommendedName>
        <fullName evidence="4">tRNA selenocysteine 1-associated protein 1</fullName>
    </recommendedName>
    <alternativeName>
        <fullName evidence="10">tRNA selenocysteine-associated protein 1</fullName>
    </alternativeName>
</protein>
<evidence type="ECO:0000313" key="15">
    <source>
        <dbReference type="Proteomes" id="UP000472260"/>
    </source>
</evidence>
<evidence type="ECO:0000256" key="11">
    <source>
        <dbReference type="ARBA" id="ARBA00055746"/>
    </source>
</evidence>
<feature type="domain" description="RRM" evidence="13">
    <location>
        <begin position="2"/>
        <end position="85"/>
    </location>
</feature>
<dbReference type="InterPro" id="IPR040434">
    <property type="entry name" value="TSAP1"/>
</dbReference>
<evidence type="ECO:0000256" key="9">
    <source>
        <dbReference type="ARBA" id="ARBA00023242"/>
    </source>
</evidence>
<dbReference type="SUPFAM" id="SSF54928">
    <property type="entry name" value="RNA-binding domain, RBD"/>
    <property type="match status" value="1"/>
</dbReference>
<dbReference type="InterPro" id="IPR041085">
    <property type="entry name" value="TSAP1_C"/>
</dbReference>
<dbReference type="CDD" id="cd12610">
    <property type="entry name" value="RRM1_SECp43"/>
    <property type="match status" value="1"/>
</dbReference>
<dbReference type="Proteomes" id="UP000472260">
    <property type="component" value="Unassembled WGS sequence"/>
</dbReference>
<organism evidence="14 15">
    <name type="scientific">Sinocyclocheilus anshuiensis</name>
    <dbReference type="NCBI Taxonomy" id="1608454"/>
    <lineage>
        <taxon>Eukaryota</taxon>
        <taxon>Metazoa</taxon>
        <taxon>Chordata</taxon>
        <taxon>Craniata</taxon>
        <taxon>Vertebrata</taxon>
        <taxon>Euteleostomi</taxon>
        <taxon>Actinopterygii</taxon>
        <taxon>Neopterygii</taxon>
        <taxon>Teleostei</taxon>
        <taxon>Ostariophysi</taxon>
        <taxon>Cypriniformes</taxon>
        <taxon>Cyprinidae</taxon>
        <taxon>Cyprininae</taxon>
        <taxon>Sinocyclocheilus</taxon>
    </lineage>
</organism>
<dbReference type="GO" id="GO:0005634">
    <property type="term" value="C:nucleus"/>
    <property type="evidence" value="ECO:0007669"/>
    <property type="project" value="UniProtKB-SubCell"/>
</dbReference>
<name>A0A671N4L3_9TELE</name>
<proteinExistence type="inferred from homology"/>
<evidence type="ECO:0000256" key="4">
    <source>
        <dbReference type="ARBA" id="ARBA00016598"/>
    </source>
</evidence>
<keyword evidence="7 12" id="KW-0694">RNA-binding</keyword>
<dbReference type="Pfam" id="PF17654">
    <property type="entry name" value="Trnau1ap"/>
    <property type="match status" value="1"/>
</dbReference>
<evidence type="ECO:0000256" key="12">
    <source>
        <dbReference type="PROSITE-ProRule" id="PRU00176"/>
    </source>
</evidence>
<keyword evidence="9" id="KW-0539">Nucleus</keyword>
<keyword evidence="5" id="KW-0963">Cytoplasm</keyword>
<evidence type="ECO:0000256" key="8">
    <source>
        <dbReference type="ARBA" id="ARBA00022917"/>
    </source>
</evidence>
<dbReference type="PROSITE" id="PS50102">
    <property type="entry name" value="RRM"/>
    <property type="match status" value="2"/>
</dbReference>
<evidence type="ECO:0000256" key="5">
    <source>
        <dbReference type="ARBA" id="ARBA00022490"/>
    </source>
</evidence>
<keyword evidence="8" id="KW-0648">Protein biosynthesis</keyword>
<dbReference type="Ensembl" id="ENSSANT00000041859.1">
    <property type="protein sequence ID" value="ENSSANP00000039344.1"/>
    <property type="gene ID" value="ENSSANG00000019977.1"/>
</dbReference>
<comment type="function">
    <text evidence="11">Involved in the early steps of selenocysteine biosynthesis and tRNA(Sec) charging to the later steps resulting in the cotranslational incorporation of selenocysteine into selenoproteins.</text>
</comment>
<dbReference type="GO" id="GO:0001514">
    <property type="term" value="P:selenocysteine incorporation"/>
    <property type="evidence" value="ECO:0007669"/>
    <property type="project" value="TreeGrafter"/>
</dbReference>
<comment type="similarity">
    <text evidence="3">Belongs to the RRM TRSPAP family.</text>
</comment>
<evidence type="ECO:0000256" key="1">
    <source>
        <dbReference type="ARBA" id="ARBA00004123"/>
    </source>
</evidence>
<evidence type="ECO:0000256" key="2">
    <source>
        <dbReference type="ARBA" id="ARBA00004496"/>
    </source>
</evidence>
<evidence type="ECO:0000256" key="10">
    <source>
        <dbReference type="ARBA" id="ARBA00033477"/>
    </source>
</evidence>
<gene>
    <name evidence="14" type="primary">trnau1apa</name>
</gene>
<reference evidence="14" key="1">
    <citation type="submission" date="2025-08" db="UniProtKB">
        <authorList>
            <consortium name="Ensembl"/>
        </authorList>
    </citation>
    <scope>IDENTIFICATION</scope>
</reference>
<dbReference type="PANTHER" id="PTHR37457:SF2">
    <property type="entry name" value="TRNA SELENOCYSTEINE 1-ASSOCIATED PROTEIN 1"/>
    <property type="match status" value="1"/>
</dbReference>
<evidence type="ECO:0000256" key="6">
    <source>
        <dbReference type="ARBA" id="ARBA00022737"/>
    </source>
</evidence>
<dbReference type="PANTHER" id="PTHR37457">
    <property type="entry name" value="TRNA SELENOCYSTEINE 1-ASSOCIATED PROTEIN 1-RELATED"/>
    <property type="match status" value="1"/>
</dbReference>
<dbReference type="FunFam" id="3.30.70.330:FF:000166">
    <property type="entry name" value="Trna selenocysteine 1-associated protein 1"/>
    <property type="match status" value="1"/>
</dbReference>
<dbReference type="Gene3D" id="3.30.70.330">
    <property type="match status" value="2"/>
</dbReference>
<evidence type="ECO:0000256" key="7">
    <source>
        <dbReference type="ARBA" id="ARBA00022884"/>
    </source>
</evidence>
<dbReference type="InterPro" id="IPR035979">
    <property type="entry name" value="RBD_domain_sf"/>
</dbReference>
<keyword evidence="15" id="KW-1185">Reference proteome</keyword>
<keyword evidence="6" id="KW-0677">Repeat</keyword>
<feature type="domain" description="RRM" evidence="13">
    <location>
        <begin position="94"/>
        <end position="173"/>
    </location>
</feature>
<accession>A0A671N4L3</accession>
<comment type="subcellular location">
    <subcellularLocation>
        <location evidence="2">Cytoplasm</location>
    </subcellularLocation>
    <subcellularLocation>
        <location evidence="1">Nucleus</location>
    </subcellularLocation>
</comment>
<dbReference type="Pfam" id="PF00076">
    <property type="entry name" value="RRM_1"/>
    <property type="match status" value="2"/>
</dbReference>
<dbReference type="SMART" id="SM00360">
    <property type="entry name" value="RRM"/>
    <property type="match status" value="2"/>
</dbReference>
<evidence type="ECO:0000313" key="14">
    <source>
        <dbReference type="Ensembl" id="ENSSANP00000039344.1"/>
    </source>
</evidence>
<dbReference type="InterPro" id="IPR012677">
    <property type="entry name" value="Nucleotide-bd_a/b_plait_sf"/>
</dbReference>
<sequence>MNSLWMGNLEPYMDEEFISRAFAHMGETVMRVRLIRDKITGHNAGYGFVELMDETSVERCLRKVNGKPLPGATPPKRFKLSRASYGKHDSCSTFSLFVSDLTPDVDDGMLYEFFHYHFSSCCSGKIVLDSSGYSKCCGFVCFESEREQRRALAELQGASGLGKKPLRLSLAANKLKKKESPENQNYHLHAESYNSHNLYLNQCYYPQYASHLSTYDWSYDYSYLNPSQDIAQVDAVLFLQEMEDDELEYPDSEMNVMEANERFMEQSEELYSALMGCFFQPPESWDGVSCNVTCHLPEPVYQDEEMD</sequence>
<dbReference type="InterPro" id="IPR000504">
    <property type="entry name" value="RRM_dom"/>
</dbReference>
<dbReference type="FunFam" id="3.30.70.330:FF:000159">
    <property type="entry name" value="tRNA selenocysteine 1-associated protein 1"/>
    <property type="match status" value="1"/>
</dbReference>
<reference evidence="14" key="2">
    <citation type="submission" date="2025-09" db="UniProtKB">
        <authorList>
            <consortium name="Ensembl"/>
        </authorList>
    </citation>
    <scope>IDENTIFICATION</scope>
</reference>
<evidence type="ECO:0000256" key="3">
    <source>
        <dbReference type="ARBA" id="ARBA00008920"/>
    </source>
</evidence>
<dbReference type="GO" id="GO:0000049">
    <property type="term" value="F:tRNA binding"/>
    <property type="evidence" value="ECO:0007669"/>
    <property type="project" value="TreeGrafter"/>
</dbReference>
<dbReference type="AlphaFoldDB" id="A0A671N4L3"/>